<evidence type="ECO:0000313" key="3">
    <source>
        <dbReference type="EMBL" id="QGX94292.1"/>
    </source>
</evidence>
<feature type="compositionally biased region" description="Basic and acidic residues" evidence="1">
    <location>
        <begin position="54"/>
        <end position="63"/>
    </location>
</feature>
<gene>
    <name evidence="3" type="ORF">EI982_05565</name>
</gene>
<proteinExistence type="predicted"/>
<accession>A0A6B9F4L8</accession>
<protein>
    <submittedName>
        <fullName evidence="3">Amphi-Trp domain-containing protein</fullName>
    </submittedName>
</protein>
<dbReference type="AlphaFoldDB" id="A0A6B9F4L8"/>
<dbReference type="KEGG" id="hra:EI982_05565"/>
<keyword evidence="4" id="KW-1185">Reference proteome</keyword>
<dbReference type="EMBL" id="CP034345">
    <property type="protein sequence ID" value="QGX94292.1"/>
    <property type="molecule type" value="Genomic_DNA"/>
</dbReference>
<dbReference type="GeneID" id="99245120"/>
<dbReference type="InterPro" id="IPR027598">
    <property type="entry name" value="Amphi-Trp_dom"/>
</dbReference>
<evidence type="ECO:0000313" key="4">
    <source>
        <dbReference type="Proteomes" id="UP000428325"/>
    </source>
</evidence>
<dbReference type="Pfam" id="PF20068">
    <property type="entry name" value="Amphi-Trp"/>
    <property type="match status" value="1"/>
</dbReference>
<feature type="domain" description="Amphi-Trp" evidence="2">
    <location>
        <begin position="1"/>
        <end position="95"/>
    </location>
</feature>
<dbReference type="RefSeq" id="WP_157688528.1">
    <property type="nucleotide sequence ID" value="NZ_CP034345.1"/>
</dbReference>
<evidence type="ECO:0000259" key="2">
    <source>
        <dbReference type="Pfam" id="PF20068"/>
    </source>
</evidence>
<organism evidence="3 4">
    <name type="scientific">Haloplanus rallus</name>
    <dbReference type="NCBI Taxonomy" id="1816183"/>
    <lineage>
        <taxon>Archaea</taxon>
        <taxon>Methanobacteriati</taxon>
        <taxon>Methanobacteriota</taxon>
        <taxon>Stenosarchaea group</taxon>
        <taxon>Halobacteria</taxon>
        <taxon>Halobacteriales</taxon>
        <taxon>Haloferacaceae</taxon>
        <taxon>Haloplanus</taxon>
    </lineage>
</organism>
<dbReference type="NCBIfam" id="TIGR04354">
    <property type="entry name" value="amphi-Trp"/>
    <property type="match status" value="1"/>
</dbReference>
<dbReference type="OrthoDB" id="194858at2157"/>
<evidence type="ECO:0000256" key="1">
    <source>
        <dbReference type="SAM" id="MobiDB-lite"/>
    </source>
</evidence>
<name>A0A6B9F4L8_9EURY</name>
<sequence length="95" mass="10359">MPEEVLFESESTQTRDGIASYLRSVADKLERGDAITLRAGSESVTMEPPARPTFEVKAEREGPADGPGELSIEFELEWDESGDRNGTGSGQLEIE</sequence>
<reference evidence="3 4" key="1">
    <citation type="submission" date="2018-12" db="EMBL/GenBank/DDBJ databases">
        <title>Complete genome sequence of Haloplanus rallus MBLA0036.</title>
        <authorList>
            <person name="Nam Y.-d."/>
            <person name="Kang J."/>
            <person name="Chung W.-H."/>
            <person name="Park Y.S."/>
        </authorList>
    </citation>
    <scope>NUCLEOTIDE SEQUENCE [LARGE SCALE GENOMIC DNA]</scope>
    <source>
        <strain evidence="3 4">MBLA0036</strain>
    </source>
</reference>
<dbReference type="Proteomes" id="UP000428325">
    <property type="component" value="Chromosome"/>
</dbReference>
<feature type="region of interest" description="Disordered" evidence="1">
    <location>
        <begin position="40"/>
        <end position="95"/>
    </location>
</feature>